<organism evidence="2 3">
    <name type="scientific">Crotalaria pallida</name>
    <name type="common">Smooth rattlebox</name>
    <name type="synonym">Crotalaria striata</name>
    <dbReference type="NCBI Taxonomy" id="3830"/>
    <lineage>
        <taxon>Eukaryota</taxon>
        <taxon>Viridiplantae</taxon>
        <taxon>Streptophyta</taxon>
        <taxon>Embryophyta</taxon>
        <taxon>Tracheophyta</taxon>
        <taxon>Spermatophyta</taxon>
        <taxon>Magnoliopsida</taxon>
        <taxon>eudicotyledons</taxon>
        <taxon>Gunneridae</taxon>
        <taxon>Pentapetalae</taxon>
        <taxon>rosids</taxon>
        <taxon>fabids</taxon>
        <taxon>Fabales</taxon>
        <taxon>Fabaceae</taxon>
        <taxon>Papilionoideae</taxon>
        <taxon>50 kb inversion clade</taxon>
        <taxon>genistoids sensu lato</taxon>
        <taxon>core genistoids</taxon>
        <taxon>Crotalarieae</taxon>
        <taxon>Crotalaria</taxon>
    </lineage>
</organism>
<proteinExistence type="predicted"/>
<dbReference type="CDD" id="cd20143">
    <property type="entry name" value="PWWP_AtATX3-like"/>
    <property type="match status" value="1"/>
</dbReference>
<dbReference type="Gene3D" id="2.30.30.140">
    <property type="match status" value="1"/>
</dbReference>
<dbReference type="SUPFAM" id="SSF63748">
    <property type="entry name" value="Tudor/PWWP/MBT"/>
    <property type="match status" value="1"/>
</dbReference>
<feature type="domain" description="PWWP" evidence="1">
    <location>
        <begin position="38"/>
        <end position="107"/>
    </location>
</feature>
<name>A0AAN9I6M6_CROPI</name>
<dbReference type="Pfam" id="PF00855">
    <property type="entry name" value="PWWP"/>
    <property type="match status" value="1"/>
</dbReference>
<protein>
    <recommendedName>
        <fullName evidence="1">PWWP domain-containing protein</fullName>
    </recommendedName>
</protein>
<reference evidence="2 3" key="1">
    <citation type="submission" date="2024-01" db="EMBL/GenBank/DDBJ databases">
        <title>The genomes of 5 underutilized Papilionoideae crops provide insights into root nodulation and disease resistanc.</title>
        <authorList>
            <person name="Yuan L."/>
        </authorList>
    </citation>
    <scope>NUCLEOTIDE SEQUENCE [LARGE SCALE GENOMIC DNA]</scope>
    <source>
        <strain evidence="2">ZHUSHIDOU_FW_LH</strain>
        <tissue evidence="2">Leaf</tissue>
    </source>
</reference>
<dbReference type="PROSITE" id="PS50812">
    <property type="entry name" value="PWWP"/>
    <property type="match status" value="1"/>
</dbReference>
<sequence length="225" mass="25802">MVFKVEMEEVEFIGNEKVLKQNVERRKDGLFGPEDFYAGDIVWAKARKREPFWPAIVIDPMTQAPELVLRSCVPDATSVMFLGFLGSRNQRDYGWVKDGMIFPFMDFVDWFQGQSELSYYNSSNFQVAIEEAFLADQGHTEKLIADINTAVANTDIDNTVLKVLQEDTGPNQYSRYHFLNQLKSVMLGIFCILKNLEGTDYFCPTCKAKFDFELSVSEKLQPKAK</sequence>
<dbReference type="EMBL" id="JAYWIO010000004">
    <property type="protein sequence ID" value="KAK7266919.1"/>
    <property type="molecule type" value="Genomic_DNA"/>
</dbReference>
<dbReference type="InterPro" id="IPR000313">
    <property type="entry name" value="PWWP_dom"/>
</dbReference>
<evidence type="ECO:0000313" key="3">
    <source>
        <dbReference type="Proteomes" id="UP001372338"/>
    </source>
</evidence>
<dbReference type="Proteomes" id="UP001372338">
    <property type="component" value="Unassembled WGS sequence"/>
</dbReference>
<evidence type="ECO:0000259" key="1">
    <source>
        <dbReference type="PROSITE" id="PS50812"/>
    </source>
</evidence>
<evidence type="ECO:0000313" key="2">
    <source>
        <dbReference type="EMBL" id="KAK7266919.1"/>
    </source>
</evidence>
<keyword evidence="3" id="KW-1185">Reference proteome</keyword>
<gene>
    <name evidence="2" type="ORF">RIF29_19580</name>
</gene>
<accession>A0AAN9I6M6</accession>
<dbReference type="AlphaFoldDB" id="A0AAN9I6M6"/>
<comment type="caution">
    <text evidence="2">The sequence shown here is derived from an EMBL/GenBank/DDBJ whole genome shotgun (WGS) entry which is preliminary data.</text>
</comment>